<dbReference type="OrthoDB" id="3358017at2759"/>
<feature type="transmembrane region" description="Helical" evidence="5">
    <location>
        <begin position="172"/>
        <end position="193"/>
    </location>
</feature>
<feature type="transmembrane region" description="Helical" evidence="5">
    <location>
        <begin position="229"/>
        <end position="253"/>
    </location>
</feature>
<feature type="transmembrane region" description="Helical" evidence="5">
    <location>
        <begin position="138"/>
        <end position="160"/>
    </location>
</feature>
<reference evidence="6 7" key="1">
    <citation type="journal article" date="2016" name="Mol. Biol. Evol.">
        <title>Comparative Genomics of Early-Diverging Mushroom-Forming Fungi Provides Insights into the Origins of Lignocellulose Decay Capabilities.</title>
        <authorList>
            <person name="Nagy L.G."/>
            <person name="Riley R."/>
            <person name="Tritt A."/>
            <person name="Adam C."/>
            <person name="Daum C."/>
            <person name="Floudas D."/>
            <person name="Sun H."/>
            <person name="Yadav J.S."/>
            <person name="Pangilinan J."/>
            <person name="Larsson K.H."/>
            <person name="Matsuura K."/>
            <person name="Barry K."/>
            <person name="Labutti K."/>
            <person name="Kuo R."/>
            <person name="Ohm R.A."/>
            <person name="Bhattacharya S.S."/>
            <person name="Shirouzu T."/>
            <person name="Yoshinaga Y."/>
            <person name="Martin F.M."/>
            <person name="Grigoriev I.V."/>
            <person name="Hibbett D.S."/>
        </authorList>
    </citation>
    <scope>NUCLEOTIDE SEQUENCE [LARGE SCALE GENOMIC DNA]</scope>
    <source>
        <strain evidence="6 7">HHB12733</strain>
    </source>
</reference>
<dbReference type="AlphaFoldDB" id="A0A165JY72"/>
<feature type="transmembrane region" description="Helical" evidence="5">
    <location>
        <begin position="305"/>
        <end position="325"/>
    </location>
</feature>
<evidence type="ECO:0000256" key="4">
    <source>
        <dbReference type="ARBA" id="ARBA00023136"/>
    </source>
</evidence>
<dbReference type="PANTHER" id="PTHR31465">
    <property type="entry name" value="PROTEIN RTA1-RELATED"/>
    <property type="match status" value="1"/>
</dbReference>
<dbReference type="EMBL" id="KV423916">
    <property type="protein sequence ID" value="KZT62424.1"/>
    <property type="molecule type" value="Genomic_DNA"/>
</dbReference>
<evidence type="ECO:0000313" key="7">
    <source>
        <dbReference type="Proteomes" id="UP000076842"/>
    </source>
</evidence>
<sequence>MSGILTAPTVVAFTVPGVATITTTLPSGFDYASATSAYASYFAAAAATLTATLPGTTSTTGAATTTTQDTGVWPYLPSFPLALIAVILYSLITLLLIGRMFHFRSWWFIALVLGGLMETLGFGARASNTLDLDNVTLYKMQMACTILAPIFTAAAEYVLLGRIMDYVGARYSLFRPALVAWIFIISDVIAFLIQVGGAGALLAKPFTGNGSTQQQLDDAENLVNLGDNILLAGLAVNLGSFVVFFMQVTWFDYKTRTQGAPNGPWRTLLSALYISSTLVLIRQIYRVIEFSQGWYGYLPTHEGYFYAFDSLVILLASAVYAWYWPNLYIPGDKHMRLSAEGEEWREMTKRERKAAGLMEGANDSVERV</sequence>
<dbReference type="InParanoid" id="A0A165JY72"/>
<evidence type="ECO:0000256" key="5">
    <source>
        <dbReference type="SAM" id="Phobius"/>
    </source>
</evidence>
<dbReference type="GO" id="GO:0016020">
    <property type="term" value="C:membrane"/>
    <property type="evidence" value="ECO:0007669"/>
    <property type="project" value="UniProtKB-SubCell"/>
</dbReference>
<evidence type="ECO:0000313" key="6">
    <source>
        <dbReference type="EMBL" id="KZT62424.1"/>
    </source>
</evidence>
<evidence type="ECO:0000256" key="2">
    <source>
        <dbReference type="ARBA" id="ARBA00022692"/>
    </source>
</evidence>
<organism evidence="6 7">
    <name type="scientific">Calocera cornea HHB12733</name>
    <dbReference type="NCBI Taxonomy" id="1353952"/>
    <lineage>
        <taxon>Eukaryota</taxon>
        <taxon>Fungi</taxon>
        <taxon>Dikarya</taxon>
        <taxon>Basidiomycota</taxon>
        <taxon>Agaricomycotina</taxon>
        <taxon>Dacrymycetes</taxon>
        <taxon>Dacrymycetales</taxon>
        <taxon>Dacrymycetaceae</taxon>
        <taxon>Calocera</taxon>
    </lineage>
</organism>
<feature type="transmembrane region" description="Helical" evidence="5">
    <location>
        <begin position="79"/>
        <end position="98"/>
    </location>
</feature>
<keyword evidence="3 5" id="KW-1133">Transmembrane helix</keyword>
<feature type="transmembrane region" description="Helical" evidence="5">
    <location>
        <begin position="265"/>
        <end position="285"/>
    </location>
</feature>
<keyword evidence="2 5" id="KW-0812">Transmembrane</keyword>
<gene>
    <name evidence="6" type="ORF">CALCODRAFT_513982</name>
</gene>
<feature type="transmembrane region" description="Helical" evidence="5">
    <location>
        <begin position="105"/>
        <end position="126"/>
    </location>
</feature>
<name>A0A165JY72_9BASI</name>
<dbReference type="PANTHER" id="PTHR31465:SF1">
    <property type="entry name" value="PROTEIN RTA1-RELATED"/>
    <property type="match status" value="1"/>
</dbReference>
<dbReference type="Pfam" id="PF04479">
    <property type="entry name" value="RTA1"/>
    <property type="match status" value="1"/>
</dbReference>
<comment type="subcellular location">
    <subcellularLocation>
        <location evidence="1">Membrane</location>
        <topology evidence="1">Multi-pass membrane protein</topology>
    </subcellularLocation>
</comment>
<protein>
    <submittedName>
        <fullName evidence="6">RTA1-domain-containing protein</fullName>
    </submittedName>
</protein>
<keyword evidence="4 5" id="KW-0472">Membrane</keyword>
<evidence type="ECO:0000256" key="3">
    <source>
        <dbReference type="ARBA" id="ARBA00022989"/>
    </source>
</evidence>
<accession>A0A165JY72</accession>
<proteinExistence type="predicted"/>
<keyword evidence="7" id="KW-1185">Reference proteome</keyword>
<dbReference type="Proteomes" id="UP000076842">
    <property type="component" value="Unassembled WGS sequence"/>
</dbReference>
<dbReference type="InterPro" id="IPR007568">
    <property type="entry name" value="RTA1"/>
</dbReference>
<evidence type="ECO:0000256" key="1">
    <source>
        <dbReference type="ARBA" id="ARBA00004141"/>
    </source>
</evidence>